<proteinExistence type="predicted"/>
<reference evidence="2 3" key="1">
    <citation type="journal article" date="2018" name="Nat. Ecol. Evol.">
        <title>Pezizomycetes genomes reveal the molecular basis of ectomycorrhizal truffle lifestyle.</title>
        <authorList>
            <person name="Murat C."/>
            <person name="Payen T."/>
            <person name="Noel B."/>
            <person name="Kuo A."/>
            <person name="Morin E."/>
            <person name="Chen J."/>
            <person name="Kohler A."/>
            <person name="Krizsan K."/>
            <person name="Balestrini R."/>
            <person name="Da Silva C."/>
            <person name="Montanini B."/>
            <person name="Hainaut M."/>
            <person name="Levati E."/>
            <person name="Barry K.W."/>
            <person name="Belfiori B."/>
            <person name="Cichocki N."/>
            <person name="Clum A."/>
            <person name="Dockter R.B."/>
            <person name="Fauchery L."/>
            <person name="Guy J."/>
            <person name="Iotti M."/>
            <person name="Le Tacon F."/>
            <person name="Lindquist E.A."/>
            <person name="Lipzen A."/>
            <person name="Malagnac F."/>
            <person name="Mello A."/>
            <person name="Molinier V."/>
            <person name="Miyauchi S."/>
            <person name="Poulain J."/>
            <person name="Riccioni C."/>
            <person name="Rubini A."/>
            <person name="Sitrit Y."/>
            <person name="Splivallo R."/>
            <person name="Traeger S."/>
            <person name="Wang M."/>
            <person name="Zifcakova L."/>
            <person name="Wipf D."/>
            <person name="Zambonelli A."/>
            <person name="Paolocci F."/>
            <person name="Nowrousian M."/>
            <person name="Ottonello S."/>
            <person name="Baldrian P."/>
            <person name="Spatafora J.W."/>
            <person name="Henrissat B."/>
            <person name="Nagy L.G."/>
            <person name="Aury J.M."/>
            <person name="Wincker P."/>
            <person name="Grigoriev I.V."/>
            <person name="Bonfante P."/>
            <person name="Martin F.M."/>
        </authorList>
    </citation>
    <scope>NUCLEOTIDE SEQUENCE [LARGE SCALE GENOMIC DNA]</scope>
    <source>
        <strain evidence="2 3">RN42</strain>
    </source>
</reference>
<dbReference type="Proteomes" id="UP000275078">
    <property type="component" value="Unassembled WGS sequence"/>
</dbReference>
<feature type="compositionally biased region" description="Polar residues" evidence="1">
    <location>
        <begin position="1"/>
        <end position="12"/>
    </location>
</feature>
<evidence type="ECO:0000313" key="3">
    <source>
        <dbReference type="Proteomes" id="UP000275078"/>
    </source>
</evidence>
<feature type="region of interest" description="Disordered" evidence="1">
    <location>
        <begin position="1"/>
        <end position="45"/>
    </location>
</feature>
<evidence type="ECO:0008006" key="4">
    <source>
        <dbReference type="Google" id="ProtNLM"/>
    </source>
</evidence>
<accession>A0A3N4HV68</accession>
<dbReference type="OrthoDB" id="2017974at2759"/>
<evidence type="ECO:0000256" key="1">
    <source>
        <dbReference type="SAM" id="MobiDB-lite"/>
    </source>
</evidence>
<gene>
    <name evidence="2" type="ORF">BJ508DRAFT_164207</name>
</gene>
<keyword evidence="3" id="KW-1185">Reference proteome</keyword>
<protein>
    <recommendedName>
        <fullName evidence="4">DNA/RNA-binding domain-containing protein</fullName>
    </recommendedName>
</protein>
<feature type="compositionally biased region" description="Polar residues" evidence="1">
    <location>
        <begin position="23"/>
        <end position="42"/>
    </location>
</feature>
<dbReference type="EMBL" id="ML119721">
    <property type="protein sequence ID" value="RPA77732.1"/>
    <property type="molecule type" value="Genomic_DNA"/>
</dbReference>
<name>A0A3N4HV68_ASCIM</name>
<dbReference type="AlphaFoldDB" id="A0A3N4HV68"/>
<sequence>MDIQSQILNAQRKNGRRRPGPDASSTNSQPSKMCFGSQSDMSSRAPHRAIKFEGSEPAIPIQPNAEDIKPFKQLDVPQIQPDQLIREAKSIYAAMLMVENKCNEVDRQEDAKVRSGDIQHIPAARYKELVVLHRTLLYEQYDFFLACSHPAATPELRSLPYKGKYGLPERIWKSGIHSFLGVLRHHLPDSLEDMRTFLHMAYGVVCLLYETIPSHKATWIGYLRNLSRYRTIVKEYGGSVDDVWTFKAREIFFATRLASQPEPDRERLYRHFANIALRSPVNDLHNYLKTVGIRCRHKPKGRFTSSFSLRL</sequence>
<dbReference type="STRING" id="1160509.A0A3N4HV68"/>
<evidence type="ECO:0000313" key="2">
    <source>
        <dbReference type="EMBL" id="RPA77732.1"/>
    </source>
</evidence>
<organism evidence="2 3">
    <name type="scientific">Ascobolus immersus RN42</name>
    <dbReference type="NCBI Taxonomy" id="1160509"/>
    <lineage>
        <taxon>Eukaryota</taxon>
        <taxon>Fungi</taxon>
        <taxon>Dikarya</taxon>
        <taxon>Ascomycota</taxon>
        <taxon>Pezizomycotina</taxon>
        <taxon>Pezizomycetes</taxon>
        <taxon>Pezizales</taxon>
        <taxon>Ascobolaceae</taxon>
        <taxon>Ascobolus</taxon>
    </lineage>
</organism>